<feature type="compositionally biased region" description="Basic and acidic residues" evidence="2">
    <location>
        <begin position="275"/>
        <end position="297"/>
    </location>
</feature>
<dbReference type="Proteomes" id="UP000789595">
    <property type="component" value="Unassembled WGS sequence"/>
</dbReference>
<keyword evidence="5" id="KW-1185">Reference proteome</keyword>
<dbReference type="InterPro" id="IPR024626">
    <property type="entry name" value="Kri1-like_C"/>
</dbReference>
<dbReference type="AlphaFoldDB" id="A0A8J2WZN0"/>
<dbReference type="EMBL" id="CAKKNE010000003">
    <property type="protein sequence ID" value="CAH0372535.1"/>
    <property type="molecule type" value="Genomic_DNA"/>
</dbReference>
<evidence type="ECO:0000313" key="5">
    <source>
        <dbReference type="Proteomes" id="UP000789595"/>
    </source>
</evidence>
<dbReference type="Pfam" id="PF12936">
    <property type="entry name" value="Kri1_C"/>
    <property type="match status" value="1"/>
</dbReference>
<evidence type="ECO:0000256" key="1">
    <source>
        <dbReference type="ARBA" id="ARBA00007473"/>
    </source>
</evidence>
<name>A0A8J2WZN0_9STRA</name>
<evidence type="ECO:0000256" key="2">
    <source>
        <dbReference type="SAM" id="MobiDB-lite"/>
    </source>
</evidence>
<feature type="compositionally biased region" description="Basic residues" evidence="2">
    <location>
        <begin position="399"/>
        <end position="410"/>
    </location>
</feature>
<comment type="caution">
    <text evidence="4">The sequence shown here is derived from an EMBL/GenBank/DDBJ whole genome shotgun (WGS) entry which is preliminary data.</text>
</comment>
<gene>
    <name evidence="4" type="ORF">PECAL_3P25410</name>
</gene>
<feature type="domain" description="Kri1-like C-terminal" evidence="3">
    <location>
        <begin position="323"/>
        <end position="381"/>
    </location>
</feature>
<dbReference type="PANTHER" id="PTHR14490">
    <property type="entry name" value="ZINC FINGER, ZZ TYPE"/>
    <property type="match status" value="1"/>
</dbReference>
<evidence type="ECO:0000313" key="4">
    <source>
        <dbReference type="EMBL" id="CAH0372535.1"/>
    </source>
</evidence>
<feature type="region of interest" description="Disordered" evidence="2">
    <location>
        <begin position="40"/>
        <end position="73"/>
    </location>
</feature>
<accession>A0A8J2WZN0</accession>
<feature type="compositionally biased region" description="Low complexity" evidence="2">
    <location>
        <begin position="49"/>
        <end position="60"/>
    </location>
</feature>
<comment type="similarity">
    <text evidence="1">Belongs to the KRI1 family.</text>
</comment>
<reference evidence="4" key="1">
    <citation type="submission" date="2021-11" db="EMBL/GenBank/DDBJ databases">
        <authorList>
            <consortium name="Genoscope - CEA"/>
            <person name="William W."/>
        </authorList>
    </citation>
    <scope>NUCLEOTIDE SEQUENCE</scope>
</reference>
<dbReference type="OrthoDB" id="10252032at2759"/>
<feature type="region of interest" description="Disordered" evidence="2">
    <location>
        <begin position="379"/>
        <end position="416"/>
    </location>
</feature>
<dbReference type="PANTHER" id="PTHR14490:SF5">
    <property type="entry name" value="PROTEIN KRI1 HOMOLOG"/>
    <property type="match status" value="1"/>
</dbReference>
<sequence length="416" mass="44642">MPRPLDNSYESSSDDDDDALRVDAAFAKAYSAREQKRLDARRAAGGDGVLDAGVASSSDSESSDDDGAAALTPRVEADVLKTMAAIRRRDAAVYDGTTAFFADAPRARARASAAEGAATTFKDLARARLAAGDAGADAGAGGAAPRHPHAYDAEQRALRQAMVEAGAGDADECALFHPKRAGGGGADDRAPVRAALDELRAAPAGDTLQDAFLADFVAGRRWAAPDALSPEAERDADDAADADDADAFEAAYNFRFESGPAAIATHARATPGSLRRTDDRRRAKREARRERKAADRRRKENELKCLRGLAAKEAAAVGVEAEAVAPGGFRYRAVPAADYGLSTDEILRTPDADLNRLVSVKRLAPYRDREFQVTADRRKRWRRDQAAREEARVAEKEAAKRRRKRARRKAARADAL</sequence>
<protein>
    <recommendedName>
        <fullName evidence="3">Kri1-like C-terminal domain-containing protein</fullName>
    </recommendedName>
</protein>
<dbReference type="GO" id="GO:0000447">
    <property type="term" value="P:endonucleolytic cleavage in ITS1 to separate SSU-rRNA from 5.8S rRNA and LSU-rRNA from tricistronic rRNA transcript (SSU-rRNA, 5.8S rRNA, LSU-rRNA)"/>
    <property type="evidence" value="ECO:0007669"/>
    <property type="project" value="TreeGrafter"/>
</dbReference>
<feature type="compositionally biased region" description="Basic and acidic residues" evidence="2">
    <location>
        <begin position="383"/>
        <end position="398"/>
    </location>
</feature>
<organism evidence="4 5">
    <name type="scientific">Pelagomonas calceolata</name>
    <dbReference type="NCBI Taxonomy" id="35677"/>
    <lineage>
        <taxon>Eukaryota</taxon>
        <taxon>Sar</taxon>
        <taxon>Stramenopiles</taxon>
        <taxon>Ochrophyta</taxon>
        <taxon>Pelagophyceae</taxon>
        <taxon>Pelagomonadales</taxon>
        <taxon>Pelagomonadaceae</taxon>
        <taxon>Pelagomonas</taxon>
    </lineage>
</organism>
<dbReference type="GO" id="GO:0030686">
    <property type="term" value="C:90S preribosome"/>
    <property type="evidence" value="ECO:0007669"/>
    <property type="project" value="TreeGrafter"/>
</dbReference>
<dbReference type="GO" id="GO:0005730">
    <property type="term" value="C:nucleolus"/>
    <property type="evidence" value="ECO:0007669"/>
    <property type="project" value="TreeGrafter"/>
</dbReference>
<proteinExistence type="inferred from homology"/>
<evidence type="ECO:0000259" key="3">
    <source>
        <dbReference type="Pfam" id="PF12936"/>
    </source>
</evidence>
<dbReference type="InterPro" id="IPR018034">
    <property type="entry name" value="Kri1"/>
</dbReference>
<feature type="region of interest" description="Disordered" evidence="2">
    <location>
        <begin position="265"/>
        <end position="297"/>
    </location>
</feature>